<keyword evidence="15" id="KW-0472">Membrane</keyword>
<gene>
    <name evidence="19" type="ORF">GIB67_016102</name>
</gene>
<evidence type="ECO:0000256" key="6">
    <source>
        <dbReference type="ARBA" id="ARBA00012487"/>
    </source>
</evidence>
<dbReference type="PANTHER" id="PTHR13619:SF0">
    <property type="entry name" value="PHOSPHATIDATE CYTIDYLYLTRANSFERASE, MITOCHONDRIAL"/>
    <property type="match status" value="1"/>
</dbReference>
<evidence type="ECO:0000256" key="16">
    <source>
        <dbReference type="ARBA" id="ARBA00023209"/>
    </source>
</evidence>
<accession>A0A7J7L1Z1</accession>
<evidence type="ECO:0000256" key="1">
    <source>
        <dbReference type="ARBA" id="ARBA00001946"/>
    </source>
</evidence>
<keyword evidence="11" id="KW-0999">Mitochondrion inner membrane</keyword>
<dbReference type="GO" id="GO:0004605">
    <property type="term" value="F:phosphatidate cytidylyltransferase activity"/>
    <property type="evidence" value="ECO:0007669"/>
    <property type="project" value="UniProtKB-EC"/>
</dbReference>
<dbReference type="InterPro" id="IPR015222">
    <property type="entry name" value="Tam41"/>
</dbReference>
<evidence type="ECO:0000256" key="15">
    <source>
        <dbReference type="ARBA" id="ARBA00023136"/>
    </source>
</evidence>
<dbReference type="Proteomes" id="UP000541444">
    <property type="component" value="Unassembled WGS sequence"/>
</dbReference>
<evidence type="ECO:0000256" key="8">
    <source>
        <dbReference type="ARBA" id="ARBA00022516"/>
    </source>
</evidence>
<organism evidence="19 20">
    <name type="scientific">Kingdonia uniflora</name>
    <dbReference type="NCBI Taxonomy" id="39325"/>
    <lineage>
        <taxon>Eukaryota</taxon>
        <taxon>Viridiplantae</taxon>
        <taxon>Streptophyta</taxon>
        <taxon>Embryophyta</taxon>
        <taxon>Tracheophyta</taxon>
        <taxon>Spermatophyta</taxon>
        <taxon>Magnoliopsida</taxon>
        <taxon>Ranunculales</taxon>
        <taxon>Circaeasteraceae</taxon>
        <taxon>Kingdonia</taxon>
    </lineage>
</organism>
<dbReference type="OrthoDB" id="912712at2759"/>
<comment type="pathway">
    <text evidence="3">Phospholipid metabolism; CDP-diacylglycerol biosynthesis; CDP-diacylglycerol from sn-glycerol 3-phosphate: step 3/3.</text>
</comment>
<dbReference type="EC" id="2.7.7.41" evidence="6"/>
<evidence type="ECO:0000256" key="18">
    <source>
        <dbReference type="ARBA" id="ARBA00029893"/>
    </source>
</evidence>
<dbReference type="PANTHER" id="PTHR13619">
    <property type="entry name" value="PHOSPHATIDATE CYTIDYLYLTRANSFERASE, MITOCHONDRIAL"/>
    <property type="match status" value="1"/>
</dbReference>
<evidence type="ECO:0000256" key="9">
    <source>
        <dbReference type="ARBA" id="ARBA00022679"/>
    </source>
</evidence>
<name>A0A7J7L1Z1_9MAGN</name>
<evidence type="ECO:0000313" key="19">
    <source>
        <dbReference type="EMBL" id="KAF6136646.1"/>
    </source>
</evidence>
<sequence length="78" mass="8843">MIQLVFFFSPFCCNKSKVIREVVILSREEIAECMRKVLRRVVMVSSTKQAVSGLLAAGGVNSVRYLANKMTKAWKSWT</sequence>
<dbReference type="EMBL" id="JACGCM010002686">
    <property type="protein sequence ID" value="KAF6136646.1"/>
    <property type="molecule type" value="Genomic_DNA"/>
</dbReference>
<evidence type="ECO:0000256" key="13">
    <source>
        <dbReference type="ARBA" id="ARBA00023098"/>
    </source>
</evidence>
<keyword evidence="9" id="KW-0808">Transferase</keyword>
<evidence type="ECO:0000256" key="17">
    <source>
        <dbReference type="ARBA" id="ARBA00023264"/>
    </source>
</evidence>
<dbReference type="Pfam" id="PF09139">
    <property type="entry name" value="Tam41_Mmp37"/>
    <property type="match status" value="1"/>
</dbReference>
<dbReference type="UniPathway" id="UPA00557">
    <property type="reaction ID" value="UER00614"/>
</dbReference>
<evidence type="ECO:0000313" key="20">
    <source>
        <dbReference type="Proteomes" id="UP000541444"/>
    </source>
</evidence>
<protein>
    <recommendedName>
        <fullName evidence="7">Phosphatidate cytidylyltransferase, mitochondrial</fullName>
        <ecNumber evidence="6">2.7.7.41</ecNumber>
    </recommendedName>
    <alternativeName>
        <fullName evidence="18">CDP-diacylglycerol synthase</fullName>
    </alternativeName>
</protein>
<dbReference type="AlphaFoldDB" id="A0A7J7L1Z1"/>
<keyword evidence="13" id="KW-0443">Lipid metabolism</keyword>
<comment type="cofactor">
    <cofactor evidence="1">
        <name>Mg(2+)</name>
        <dbReference type="ChEBI" id="CHEBI:18420"/>
    </cofactor>
</comment>
<comment type="caution">
    <text evidence="19">The sequence shown here is derived from an EMBL/GenBank/DDBJ whole genome shotgun (WGS) entry which is preliminary data.</text>
</comment>
<keyword evidence="20" id="KW-1185">Reference proteome</keyword>
<keyword evidence="8" id="KW-0444">Lipid biosynthesis</keyword>
<keyword evidence="17" id="KW-1208">Phospholipid metabolism</keyword>
<dbReference type="GO" id="GO:0032049">
    <property type="term" value="P:cardiolipin biosynthetic process"/>
    <property type="evidence" value="ECO:0007669"/>
    <property type="project" value="InterPro"/>
</dbReference>
<evidence type="ECO:0000256" key="7">
    <source>
        <dbReference type="ARBA" id="ARBA00018337"/>
    </source>
</evidence>
<evidence type="ECO:0000256" key="11">
    <source>
        <dbReference type="ARBA" id="ARBA00022792"/>
    </source>
</evidence>
<evidence type="ECO:0000256" key="5">
    <source>
        <dbReference type="ARBA" id="ARBA00005458"/>
    </source>
</evidence>
<keyword evidence="14" id="KW-0496">Mitochondrion</keyword>
<evidence type="ECO:0000256" key="12">
    <source>
        <dbReference type="ARBA" id="ARBA00022842"/>
    </source>
</evidence>
<dbReference type="GO" id="GO:0005743">
    <property type="term" value="C:mitochondrial inner membrane"/>
    <property type="evidence" value="ECO:0007669"/>
    <property type="project" value="UniProtKB-SubCell"/>
</dbReference>
<evidence type="ECO:0000256" key="10">
    <source>
        <dbReference type="ARBA" id="ARBA00022695"/>
    </source>
</evidence>
<evidence type="ECO:0000256" key="2">
    <source>
        <dbReference type="ARBA" id="ARBA00004443"/>
    </source>
</evidence>
<evidence type="ECO:0000256" key="3">
    <source>
        <dbReference type="ARBA" id="ARBA00005119"/>
    </source>
</evidence>
<evidence type="ECO:0000256" key="14">
    <source>
        <dbReference type="ARBA" id="ARBA00023128"/>
    </source>
</evidence>
<keyword evidence="16" id="KW-0594">Phospholipid biosynthesis</keyword>
<dbReference type="GO" id="GO:0016024">
    <property type="term" value="P:CDP-diacylglycerol biosynthetic process"/>
    <property type="evidence" value="ECO:0007669"/>
    <property type="project" value="UniProtKB-UniPathway"/>
</dbReference>
<comment type="pathway">
    <text evidence="4">Lipid metabolism.</text>
</comment>
<keyword evidence="10" id="KW-0548">Nucleotidyltransferase</keyword>
<reference evidence="19 20" key="1">
    <citation type="journal article" date="2020" name="IScience">
        <title>Genome Sequencing of the Endangered Kingdonia uniflora (Circaeasteraceae, Ranunculales) Reveals Potential Mechanisms of Evolutionary Specialization.</title>
        <authorList>
            <person name="Sun Y."/>
            <person name="Deng T."/>
            <person name="Zhang A."/>
            <person name="Moore M.J."/>
            <person name="Landis J.B."/>
            <person name="Lin N."/>
            <person name="Zhang H."/>
            <person name="Zhang X."/>
            <person name="Huang J."/>
            <person name="Zhang X."/>
            <person name="Sun H."/>
            <person name="Wang H."/>
        </authorList>
    </citation>
    <scope>NUCLEOTIDE SEQUENCE [LARGE SCALE GENOMIC DNA]</scope>
    <source>
        <strain evidence="19">TB1705</strain>
        <tissue evidence="19">Leaf</tissue>
    </source>
</reference>
<proteinExistence type="inferred from homology"/>
<keyword evidence="12" id="KW-0460">Magnesium</keyword>
<evidence type="ECO:0000256" key="4">
    <source>
        <dbReference type="ARBA" id="ARBA00005189"/>
    </source>
</evidence>
<comment type="similarity">
    <text evidence="5">Belongs to the TAM41 family.</text>
</comment>
<comment type="subcellular location">
    <subcellularLocation>
        <location evidence="2">Mitochondrion inner membrane</location>
        <topology evidence="2">Peripheral membrane protein</topology>
        <orientation evidence="2">Matrix side</orientation>
    </subcellularLocation>
</comment>